<dbReference type="AlphaFoldDB" id="A0A7M7SUA5"/>
<dbReference type="PROSITE" id="PS50003">
    <property type="entry name" value="PH_DOMAIN"/>
    <property type="match status" value="1"/>
</dbReference>
<feature type="compositionally biased region" description="Polar residues" evidence="2">
    <location>
        <begin position="95"/>
        <end position="105"/>
    </location>
</feature>
<feature type="compositionally biased region" description="Polar residues" evidence="2">
    <location>
        <begin position="400"/>
        <end position="419"/>
    </location>
</feature>
<dbReference type="InterPro" id="IPR012966">
    <property type="entry name" value="AHD"/>
</dbReference>
<dbReference type="Gene3D" id="2.30.29.30">
    <property type="entry name" value="Pleckstrin-homology domain (PH domain)/Phosphotyrosine-binding domain (PTB)"/>
    <property type="match status" value="1"/>
</dbReference>
<dbReference type="SMART" id="SM00233">
    <property type="entry name" value="PH"/>
    <property type="match status" value="1"/>
</dbReference>
<evidence type="ECO:0000313" key="5">
    <source>
        <dbReference type="Proteomes" id="UP000007110"/>
    </source>
</evidence>
<dbReference type="RefSeq" id="XP_030831719.1">
    <property type="nucleotide sequence ID" value="XM_030975859.1"/>
</dbReference>
<feature type="compositionally biased region" description="Low complexity" evidence="2">
    <location>
        <begin position="680"/>
        <end position="693"/>
    </location>
</feature>
<dbReference type="CDD" id="cd01263">
    <property type="entry name" value="PH_anillin"/>
    <property type="match status" value="1"/>
</dbReference>
<dbReference type="Pfam" id="PF08174">
    <property type="entry name" value="Anillin"/>
    <property type="match status" value="1"/>
</dbReference>
<evidence type="ECO:0000313" key="4">
    <source>
        <dbReference type="EnsemblMetazoa" id="XP_030831719"/>
    </source>
</evidence>
<dbReference type="InterPro" id="IPR001849">
    <property type="entry name" value="PH_domain"/>
</dbReference>
<name>A0A7M7SUA5_STRPU</name>
<feature type="compositionally biased region" description="Polar residues" evidence="2">
    <location>
        <begin position="26"/>
        <end position="37"/>
    </location>
</feature>
<feature type="compositionally biased region" description="Basic and acidic residues" evidence="2">
    <location>
        <begin position="1"/>
        <end position="24"/>
    </location>
</feature>
<dbReference type="CTD" id="54443"/>
<dbReference type="EnsemblMetazoa" id="XM_030975859">
    <property type="protein sequence ID" value="XP_030831719"/>
    <property type="gene ID" value="LOC590990"/>
</dbReference>
<feature type="domain" description="PH" evidence="3">
    <location>
        <begin position="1087"/>
        <end position="1211"/>
    </location>
</feature>
<feature type="region of interest" description="Disordered" evidence="2">
    <location>
        <begin position="1"/>
        <end position="58"/>
    </location>
</feature>
<dbReference type="InterPro" id="IPR011993">
    <property type="entry name" value="PH-like_dom_sf"/>
</dbReference>
<feature type="compositionally biased region" description="Low complexity" evidence="2">
    <location>
        <begin position="759"/>
        <end position="787"/>
    </location>
</feature>
<dbReference type="SUPFAM" id="SSF50729">
    <property type="entry name" value="PH domain-like"/>
    <property type="match status" value="1"/>
</dbReference>
<dbReference type="PANTHER" id="PTHR21538:SF23">
    <property type="entry name" value="ANILLIN"/>
    <property type="match status" value="1"/>
</dbReference>
<reference evidence="5" key="1">
    <citation type="submission" date="2015-02" db="EMBL/GenBank/DDBJ databases">
        <title>Genome sequencing for Strongylocentrotus purpuratus.</title>
        <authorList>
            <person name="Murali S."/>
            <person name="Liu Y."/>
            <person name="Vee V."/>
            <person name="English A."/>
            <person name="Wang M."/>
            <person name="Skinner E."/>
            <person name="Han Y."/>
            <person name="Muzny D.M."/>
            <person name="Worley K.C."/>
            <person name="Gibbs R.A."/>
        </authorList>
    </citation>
    <scope>NUCLEOTIDE SEQUENCE</scope>
</reference>
<feature type="region of interest" description="Disordered" evidence="2">
    <location>
        <begin position="304"/>
        <end position="427"/>
    </location>
</feature>
<feature type="compositionally biased region" description="Acidic residues" evidence="2">
    <location>
        <begin position="525"/>
        <end position="570"/>
    </location>
</feature>
<protein>
    <recommendedName>
        <fullName evidence="3">PH domain-containing protein</fullName>
    </recommendedName>
</protein>
<dbReference type="InterPro" id="IPR031970">
    <property type="entry name" value="Anillin_N"/>
</dbReference>
<dbReference type="GO" id="GO:0031106">
    <property type="term" value="P:septin ring organization"/>
    <property type="evidence" value="ECO:0000318"/>
    <property type="project" value="GO_Central"/>
</dbReference>
<feature type="region of interest" description="Disordered" evidence="2">
    <location>
        <begin position="442"/>
        <end position="590"/>
    </location>
</feature>
<evidence type="ECO:0000259" key="3">
    <source>
        <dbReference type="PROSITE" id="PS50003"/>
    </source>
</evidence>
<feature type="compositionally biased region" description="Polar residues" evidence="2">
    <location>
        <begin position="736"/>
        <end position="745"/>
    </location>
</feature>
<dbReference type="GeneID" id="590990"/>
<dbReference type="KEGG" id="spu:590990"/>
<sequence length="1226" mass="135612">MDPLTEKLLERARARRENLARKMAESNMSPRKTTTTPARVPLRENQIHNHEPRVSPVKGRRAEMTLKPDTPAIPSVKNRLQRLAEQRQVWNASSTCGTEIDSPQNVIPPKRPDFEEEEGVPAAPALKAPISSRSRFAALAANINNWEDDTDHPKHEFHKVCWEKPAARKWQPPKRQESAEDSTQFPAKRSSPTTLSQTSSVETTAPSTQPSPPKRTKYEEKASMLQREPSGKGKAQFKSIPYDWHSTSITKCPSKIVHGSSKDTISKLSSASLKTIITVQSNKHSPVKTPKTPLSGRLFVAVGTKRQNSSEDELNTPADQPVPAPRAAKKLAPAARSPGKTHITTASPVKRPSPQSCTPATPKINSPRKQAIIRGSPKKAVTTVTLSPLKHNSPIKKSPVKQQAIRSSPVKQAIKTKNTPIAKRGGSSQKFVQAMALLEQGCGGGRASSRQSPVKTTPKVGAMAQRIQERLKADQSNWQSNAINKKVQEERQKEMALIKTRWEAPGTGTHGTKEEPKSTSVPEEEHVDTEEMSQEQEIETEEEMDAESNDDADVSESNVEEDYSTEEDEIVPIQTQGEMEQTGIIPITLERSAFPTNDRLDVIDEKNTENADESEVNISDVLGDIDELIVEAEQAMMEEEKAKAESLKRYAEPPTQSTTPKGDLSGWDYNIDKMEPIYANISEITNSTSSSSSQDEGNPRPAPRTRRRRSSSVGSIDSCISAASSLAPISLESYRSQQQQKTLSPTTVTHRTVTRETASRSVVREPSSTSRPRSSSTSSAVSSASSSKGSNGGYHQRQGGPPKDQKRLVAKKMSTKERIQMMMEEVSAQQSIIHQTSQALELIAATEEYHGTKEEIEAERLLVVASQRRQACLSEIQYLKNPVTTPKVIVTEDGEEIVPCRGSVTIKDIRLPLKTQYLMALDSGKDQIHHSFFVIVKCQEHVIATQILSTREISGDCIHFTNLVCLNDLGSDFTVELLVYEMRGRCATLDAVQSKKAATAKHGWSLTPKRFKGASNFRQGGGRYPQSPGPSSSGHSTVRQNSFAMVGSARLSLASCQLKKCTLTKVPFLSPLEGAIHMMMSCHTDSQTHAEGFLTMFDDCSGMGMWHRRWCVLHGGNLSFWKYPGDEKKKPPIGTIDLKACITREVKLISRIHCARPNTFELQTSRPASKSDRDTLVSKHTNSYTITKHLLSADTKEDRVEWTTSLNKTLLELRLWCKDAVRPSHE</sequence>
<keyword evidence="5" id="KW-1185">Reference proteome</keyword>
<feature type="compositionally biased region" description="Basic and acidic residues" evidence="2">
    <location>
        <begin position="486"/>
        <end position="502"/>
    </location>
</feature>
<keyword evidence="1" id="KW-0175">Coiled coil</keyword>
<proteinExistence type="predicted"/>
<evidence type="ECO:0000256" key="1">
    <source>
        <dbReference type="ARBA" id="ARBA00023054"/>
    </source>
</evidence>
<dbReference type="GO" id="GO:0000281">
    <property type="term" value="P:mitotic cytokinesis"/>
    <property type="evidence" value="ECO:0000318"/>
    <property type="project" value="GO_Central"/>
</dbReference>
<dbReference type="FunCoup" id="A0A7M7SUA5">
    <property type="interactions" value="508"/>
</dbReference>
<accession>A0A7M7SUA5</accession>
<feature type="region of interest" description="Disordered" evidence="2">
    <location>
        <begin position="636"/>
        <end position="716"/>
    </location>
</feature>
<feature type="compositionally biased region" description="Polar residues" evidence="2">
    <location>
        <begin position="474"/>
        <end position="483"/>
    </location>
</feature>
<feature type="compositionally biased region" description="Basic and acidic residues" evidence="2">
    <location>
        <begin position="638"/>
        <end position="651"/>
    </location>
</feature>
<dbReference type="FunFam" id="2.30.29.30:FF:000111">
    <property type="entry name" value="anillin isoform X1"/>
    <property type="match status" value="1"/>
</dbReference>
<evidence type="ECO:0000256" key="2">
    <source>
        <dbReference type="SAM" id="MobiDB-lite"/>
    </source>
</evidence>
<feature type="compositionally biased region" description="Low complexity" evidence="2">
    <location>
        <begin position="1024"/>
        <end position="1036"/>
    </location>
</feature>
<dbReference type="Pfam" id="PF16018">
    <property type="entry name" value="Anillin_N"/>
    <property type="match status" value="1"/>
</dbReference>
<feature type="region of interest" description="Disordered" evidence="2">
    <location>
        <begin position="1017"/>
        <end position="1038"/>
    </location>
</feature>
<organism evidence="4 5">
    <name type="scientific">Strongylocentrotus purpuratus</name>
    <name type="common">Purple sea urchin</name>
    <dbReference type="NCBI Taxonomy" id="7668"/>
    <lineage>
        <taxon>Eukaryota</taxon>
        <taxon>Metazoa</taxon>
        <taxon>Echinodermata</taxon>
        <taxon>Eleutherozoa</taxon>
        <taxon>Echinozoa</taxon>
        <taxon>Echinoidea</taxon>
        <taxon>Euechinoidea</taxon>
        <taxon>Echinacea</taxon>
        <taxon>Camarodonta</taxon>
        <taxon>Echinidea</taxon>
        <taxon>Strongylocentrotidae</taxon>
        <taxon>Strongylocentrotus</taxon>
    </lineage>
</organism>
<feature type="region of interest" description="Disordered" evidence="2">
    <location>
        <begin position="167"/>
        <end position="237"/>
    </location>
</feature>
<dbReference type="OMA" id="QSINNWE"/>
<dbReference type="OrthoDB" id="5915976at2759"/>
<dbReference type="InterPro" id="IPR051364">
    <property type="entry name" value="Cytokinesis/Rho-signaling"/>
</dbReference>
<dbReference type="PANTHER" id="PTHR21538">
    <property type="entry name" value="ANILLIN/RHOTEKIN RTKN"/>
    <property type="match status" value="1"/>
</dbReference>
<dbReference type="InParanoid" id="A0A7M7SUA5"/>
<dbReference type="GO" id="GO:0005826">
    <property type="term" value="C:actomyosin contractile ring"/>
    <property type="evidence" value="ECO:0000318"/>
    <property type="project" value="GO_Central"/>
</dbReference>
<reference evidence="4" key="2">
    <citation type="submission" date="2021-01" db="UniProtKB">
        <authorList>
            <consortium name="EnsemblMetazoa"/>
        </authorList>
    </citation>
    <scope>IDENTIFICATION</scope>
</reference>
<dbReference type="Proteomes" id="UP000007110">
    <property type="component" value="Unassembled WGS sequence"/>
</dbReference>
<feature type="compositionally biased region" description="Polar residues" evidence="2">
    <location>
        <begin position="342"/>
        <end position="368"/>
    </location>
</feature>
<feature type="region of interest" description="Disordered" evidence="2">
    <location>
        <begin position="95"/>
        <end position="126"/>
    </location>
</feature>
<dbReference type="GO" id="GO:0000915">
    <property type="term" value="P:actomyosin contractile ring assembly"/>
    <property type="evidence" value="ECO:0000318"/>
    <property type="project" value="GO_Central"/>
</dbReference>
<feature type="region of interest" description="Disordered" evidence="2">
    <location>
        <begin position="736"/>
        <end position="810"/>
    </location>
</feature>
<feature type="compositionally biased region" description="Basic and acidic residues" evidence="2">
    <location>
        <begin position="41"/>
        <end position="53"/>
    </location>
</feature>
<dbReference type="Pfam" id="PF00169">
    <property type="entry name" value="PH"/>
    <property type="match status" value="1"/>
</dbReference>
<feature type="compositionally biased region" description="Polar residues" evidence="2">
    <location>
        <begin position="181"/>
        <end position="208"/>
    </location>
</feature>
<dbReference type="InterPro" id="IPR037840">
    <property type="entry name" value="PH_Anillin"/>
</dbReference>